<feature type="transmembrane region" description="Helical" evidence="8">
    <location>
        <begin position="98"/>
        <end position="120"/>
    </location>
</feature>
<feature type="transmembrane region" description="Helical" evidence="8">
    <location>
        <begin position="247"/>
        <end position="267"/>
    </location>
</feature>
<dbReference type="AlphaFoldDB" id="A0A430AG05"/>
<dbReference type="Pfam" id="PF00528">
    <property type="entry name" value="BPD_transp_1"/>
    <property type="match status" value="1"/>
</dbReference>
<dbReference type="OrthoDB" id="8404154at2"/>
<evidence type="ECO:0000256" key="2">
    <source>
        <dbReference type="ARBA" id="ARBA00007069"/>
    </source>
</evidence>
<evidence type="ECO:0000313" key="11">
    <source>
        <dbReference type="Proteomes" id="UP000288669"/>
    </source>
</evidence>
<evidence type="ECO:0000259" key="9">
    <source>
        <dbReference type="PROSITE" id="PS50928"/>
    </source>
</evidence>
<dbReference type="PANTHER" id="PTHR42929:SF1">
    <property type="entry name" value="INNER MEMBRANE ABC TRANSPORTER PERMEASE PROTEIN YDCU-RELATED"/>
    <property type="match status" value="1"/>
</dbReference>
<protein>
    <submittedName>
        <fullName evidence="10">ABC transporter permease</fullName>
    </submittedName>
</protein>
<feature type="transmembrane region" description="Helical" evidence="8">
    <location>
        <begin position="140"/>
        <end position="163"/>
    </location>
</feature>
<evidence type="ECO:0000256" key="6">
    <source>
        <dbReference type="ARBA" id="ARBA00022989"/>
    </source>
</evidence>
<feature type="transmembrane region" description="Helical" evidence="8">
    <location>
        <begin position="64"/>
        <end position="86"/>
    </location>
</feature>
<evidence type="ECO:0000313" key="10">
    <source>
        <dbReference type="EMBL" id="RSU06644.1"/>
    </source>
</evidence>
<evidence type="ECO:0000256" key="1">
    <source>
        <dbReference type="ARBA" id="ARBA00004651"/>
    </source>
</evidence>
<dbReference type="PANTHER" id="PTHR42929">
    <property type="entry name" value="INNER MEMBRANE ABC TRANSPORTER PERMEASE PROTEIN YDCU-RELATED-RELATED"/>
    <property type="match status" value="1"/>
</dbReference>
<keyword evidence="5 8" id="KW-0812">Transmembrane</keyword>
<dbReference type="InterPro" id="IPR035906">
    <property type="entry name" value="MetI-like_sf"/>
</dbReference>
<keyword evidence="11" id="KW-1185">Reference proteome</keyword>
<comment type="similarity">
    <text evidence="2">Belongs to the binding-protein-dependent transport system permease family. CysTW subfamily.</text>
</comment>
<comment type="caution">
    <text evidence="10">The sequence shown here is derived from an EMBL/GenBank/DDBJ whole genome shotgun (WGS) entry which is preliminary data.</text>
</comment>
<accession>A0A430AG05</accession>
<dbReference type="PROSITE" id="PS50928">
    <property type="entry name" value="ABC_TM1"/>
    <property type="match status" value="1"/>
</dbReference>
<name>A0A430AG05_9ENTE</name>
<organism evidence="10 11">
    <name type="scientific">Vagococcus entomophilus</name>
    <dbReference type="NCBI Taxonomy" id="1160095"/>
    <lineage>
        <taxon>Bacteria</taxon>
        <taxon>Bacillati</taxon>
        <taxon>Bacillota</taxon>
        <taxon>Bacilli</taxon>
        <taxon>Lactobacillales</taxon>
        <taxon>Enterococcaceae</taxon>
        <taxon>Vagococcus</taxon>
    </lineage>
</organism>
<dbReference type="EMBL" id="NGJZ01000003">
    <property type="protein sequence ID" value="RSU06644.1"/>
    <property type="molecule type" value="Genomic_DNA"/>
</dbReference>
<dbReference type="Gene3D" id="1.10.3720.10">
    <property type="entry name" value="MetI-like"/>
    <property type="match status" value="1"/>
</dbReference>
<evidence type="ECO:0000256" key="4">
    <source>
        <dbReference type="ARBA" id="ARBA00022475"/>
    </source>
</evidence>
<feature type="transmembrane region" description="Helical" evidence="8">
    <location>
        <begin position="184"/>
        <end position="206"/>
    </location>
</feature>
<gene>
    <name evidence="10" type="ORF">CBF30_09135</name>
</gene>
<sequence length="275" mass="30696">MKKKLPFIAVVFPLVCMLALFLCMPVIGMVLSSFQTDTNGAWTLSNYHEIFTNSFFYQAFYNSALIGLFSSVLGLILAIVLCNCLLKLSEKWQEKITVVTNLVANFAGVPLAFAFIILLGNSGILKLAFPHLMTFNLYSWRGLVLTYLYFQIPLGVIFIYPAMRKMKKEWIEVSDLFGASRSFYWRKVGIPLLMPTLGSTFIILFANGLGTYETAYALVGSNINLLTTRISALIAGDVYARPNVGSALAVVFFGMMVLAMILSQLLVRRVRRTSL</sequence>
<comment type="subcellular location">
    <subcellularLocation>
        <location evidence="1 8">Cell membrane</location>
        <topology evidence="1 8">Multi-pass membrane protein</topology>
    </subcellularLocation>
</comment>
<keyword evidence="4" id="KW-1003">Cell membrane</keyword>
<dbReference type="Proteomes" id="UP000288669">
    <property type="component" value="Unassembled WGS sequence"/>
</dbReference>
<reference evidence="10 11" key="1">
    <citation type="submission" date="2017-05" db="EMBL/GenBank/DDBJ databases">
        <title>Vagococcus spp. assemblies.</title>
        <authorList>
            <person name="Gulvik C.A."/>
        </authorList>
    </citation>
    <scope>NUCLEOTIDE SEQUENCE [LARGE SCALE GENOMIC DNA]</scope>
    <source>
        <strain evidence="10 11">DSM 24756</strain>
    </source>
</reference>
<dbReference type="CDD" id="cd06261">
    <property type="entry name" value="TM_PBP2"/>
    <property type="match status" value="1"/>
</dbReference>
<keyword evidence="7 8" id="KW-0472">Membrane</keyword>
<dbReference type="InterPro" id="IPR000515">
    <property type="entry name" value="MetI-like"/>
</dbReference>
<evidence type="ECO:0000256" key="3">
    <source>
        <dbReference type="ARBA" id="ARBA00022448"/>
    </source>
</evidence>
<evidence type="ECO:0000256" key="7">
    <source>
        <dbReference type="ARBA" id="ARBA00023136"/>
    </source>
</evidence>
<keyword evidence="3 8" id="KW-0813">Transport</keyword>
<dbReference type="GO" id="GO:0055085">
    <property type="term" value="P:transmembrane transport"/>
    <property type="evidence" value="ECO:0007669"/>
    <property type="project" value="InterPro"/>
</dbReference>
<dbReference type="SUPFAM" id="SSF161098">
    <property type="entry name" value="MetI-like"/>
    <property type="match status" value="1"/>
</dbReference>
<keyword evidence="6 8" id="KW-1133">Transmembrane helix</keyword>
<feature type="domain" description="ABC transmembrane type-1" evidence="9">
    <location>
        <begin position="60"/>
        <end position="263"/>
    </location>
</feature>
<evidence type="ECO:0000256" key="5">
    <source>
        <dbReference type="ARBA" id="ARBA00022692"/>
    </source>
</evidence>
<proteinExistence type="inferred from homology"/>
<dbReference type="GO" id="GO:0005886">
    <property type="term" value="C:plasma membrane"/>
    <property type="evidence" value="ECO:0007669"/>
    <property type="project" value="UniProtKB-SubCell"/>
</dbReference>
<evidence type="ECO:0000256" key="8">
    <source>
        <dbReference type="RuleBase" id="RU363032"/>
    </source>
</evidence>